<keyword evidence="2" id="KW-1185">Reference proteome</keyword>
<evidence type="ECO:0000313" key="2">
    <source>
        <dbReference type="Proteomes" id="UP000480303"/>
    </source>
</evidence>
<protein>
    <submittedName>
        <fullName evidence="1">Uncharacterized protein</fullName>
    </submittedName>
</protein>
<sequence>MTDNEIVTISRNANLTAERMEKLHKIYLELEEIGYAGLSGSFKVVKNEREAKILLAIEEQLLQEEQQKIINSPFVR</sequence>
<name>A0A6A0BFW4_9LACT</name>
<organism evidence="1 2">
    <name type="scientific">Pseudolactococcus hodotermopsidis</name>
    <dbReference type="NCBI Taxonomy" id="2709157"/>
    <lineage>
        <taxon>Bacteria</taxon>
        <taxon>Bacillati</taxon>
        <taxon>Bacillota</taxon>
        <taxon>Bacilli</taxon>
        <taxon>Lactobacillales</taxon>
        <taxon>Streptococcaceae</taxon>
        <taxon>Pseudolactococcus</taxon>
    </lineage>
</organism>
<evidence type="ECO:0000313" key="1">
    <source>
        <dbReference type="EMBL" id="GFH42727.1"/>
    </source>
</evidence>
<dbReference type="EMBL" id="BLLI01000037">
    <property type="protein sequence ID" value="GFH42727.1"/>
    <property type="molecule type" value="Genomic_DNA"/>
</dbReference>
<dbReference type="Proteomes" id="UP000480303">
    <property type="component" value="Unassembled WGS sequence"/>
</dbReference>
<comment type="caution">
    <text evidence="1">The sequence shown here is derived from an EMBL/GenBank/DDBJ whole genome shotgun (WGS) entry which is preliminary data.</text>
</comment>
<dbReference type="AlphaFoldDB" id="A0A6A0BFW4"/>
<dbReference type="RefSeq" id="WP_172209018.1">
    <property type="nucleotide sequence ID" value="NZ_BLLI01000037.1"/>
</dbReference>
<proteinExistence type="predicted"/>
<reference evidence="1 2" key="1">
    <citation type="submission" date="2020-02" db="EMBL/GenBank/DDBJ databases">
        <title>Draft genome sequence of Lactococcus sp. Hs30E4-3.</title>
        <authorList>
            <person name="Noda S."/>
            <person name="Yuki M."/>
            <person name="Ohkuma M."/>
        </authorList>
    </citation>
    <scope>NUCLEOTIDE SEQUENCE [LARGE SCALE GENOMIC DNA]</scope>
    <source>
        <strain evidence="1 2">Hs30E4-3</strain>
    </source>
</reference>
<accession>A0A6A0BFW4</accession>
<gene>
    <name evidence="1" type="ORF">Hs30E_12780</name>
</gene>